<feature type="transmembrane region" description="Helical" evidence="8">
    <location>
        <begin position="12"/>
        <end position="29"/>
    </location>
</feature>
<evidence type="ECO:0000256" key="5">
    <source>
        <dbReference type="ARBA" id="ARBA00022692"/>
    </source>
</evidence>
<evidence type="ECO:0000256" key="3">
    <source>
        <dbReference type="ARBA" id="ARBA00022448"/>
    </source>
</evidence>
<feature type="transmembrane region" description="Helical" evidence="8">
    <location>
        <begin position="202"/>
        <end position="224"/>
    </location>
</feature>
<proteinExistence type="inferred from homology"/>
<dbReference type="EMBL" id="QFOI01000022">
    <property type="protein sequence ID" value="PZP51752.1"/>
    <property type="molecule type" value="Genomic_DNA"/>
</dbReference>
<keyword evidence="3" id="KW-0813">Transport</keyword>
<evidence type="ECO:0000256" key="8">
    <source>
        <dbReference type="SAM" id="Phobius"/>
    </source>
</evidence>
<feature type="transmembrane region" description="Helical" evidence="8">
    <location>
        <begin position="298"/>
        <end position="331"/>
    </location>
</feature>
<protein>
    <submittedName>
        <fullName evidence="9">AI-2E family transporter</fullName>
    </submittedName>
</protein>
<comment type="subcellular location">
    <subcellularLocation>
        <location evidence="1">Cell membrane</location>
        <topology evidence="1">Multi-pass membrane protein</topology>
    </subcellularLocation>
</comment>
<name>A0A2W5H8N6_9SPHI</name>
<organism evidence="9 10">
    <name type="scientific">Pseudopedobacter saltans</name>
    <dbReference type="NCBI Taxonomy" id="151895"/>
    <lineage>
        <taxon>Bacteria</taxon>
        <taxon>Pseudomonadati</taxon>
        <taxon>Bacteroidota</taxon>
        <taxon>Sphingobacteriia</taxon>
        <taxon>Sphingobacteriales</taxon>
        <taxon>Sphingobacteriaceae</taxon>
        <taxon>Pseudopedobacter</taxon>
    </lineage>
</organism>
<evidence type="ECO:0000256" key="7">
    <source>
        <dbReference type="ARBA" id="ARBA00023136"/>
    </source>
</evidence>
<evidence type="ECO:0000256" key="1">
    <source>
        <dbReference type="ARBA" id="ARBA00004651"/>
    </source>
</evidence>
<keyword evidence="4" id="KW-1003">Cell membrane</keyword>
<feature type="transmembrane region" description="Helical" evidence="8">
    <location>
        <begin position="35"/>
        <end position="53"/>
    </location>
</feature>
<feature type="transmembrane region" description="Helical" evidence="8">
    <location>
        <begin position="230"/>
        <end position="255"/>
    </location>
</feature>
<sequence length="365" mass="40449">METSKYPFFLQFSMRLLSIVLIILLAYLGEGIFKPLAFAGIFTLGLIGPCSWLERHGFNRSWAAATCVLVGLILIGLVVSFLSTQIAGFKEDIPHLKQQFNMAITQLEQFLNQRYGMKKTQMMDYVKQGEEHLLSSSGTLLGSTVATFTTILLFTVLIPIYTFLMLIYRSQVATFLRMIFEEKFHDRIVLIMSNTKNVIRSYVGGLVIEMIVVAGINCIAMSILGIKYAILLGILAAIMNVIPYIGIFTAMAISGLITLSTNGPSEALITIIILIGVHLLDSNILLPKIVGSKVKLNALVTILVVIVGEHIWGIPGMFLSVPITAILKVIFDDSFSMKHWGVLLGEEEHTKPSLSRFKKTSKNKK</sequence>
<evidence type="ECO:0000256" key="4">
    <source>
        <dbReference type="ARBA" id="ARBA00022475"/>
    </source>
</evidence>
<accession>A0A2W5H8N6</accession>
<dbReference type="AlphaFoldDB" id="A0A2W5H8N6"/>
<feature type="transmembrane region" description="Helical" evidence="8">
    <location>
        <begin position="62"/>
        <end position="82"/>
    </location>
</feature>
<comment type="caution">
    <text evidence="9">The sequence shown here is derived from an EMBL/GenBank/DDBJ whole genome shotgun (WGS) entry which is preliminary data.</text>
</comment>
<dbReference type="Proteomes" id="UP000249645">
    <property type="component" value="Unassembled WGS sequence"/>
</dbReference>
<dbReference type="Pfam" id="PF01594">
    <property type="entry name" value="AI-2E_transport"/>
    <property type="match status" value="1"/>
</dbReference>
<gene>
    <name evidence="9" type="ORF">DI598_02485</name>
</gene>
<comment type="similarity">
    <text evidence="2">Belongs to the autoinducer-2 exporter (AI-2E) (TC 2.A.86) family.</text>
</comment>
<evidence type="ECO:0000256" key="2">
    <source>
        <dbReference type="ARBA" id="ARBA00009773"/>
    </source>
</evidence>
<evidence type="ECO:0000313" key="10">
    <source>
        <dbReference type="Proteomes" id="UP000249645"/>
    </source>
</evidence>
<dbReference type="GO" id="GO:0055085">
    <property type="term" value="P:transmembrane transport"/>
    <property type="evidence" value="ECO:0007669"/>
    <property type="project" value="TreeGrafter"/>
</dbReference>
<keyword evidence="5 8" id="KW-0812">Transmembrane</keyword>
<dbReference type="PANTHER" id="PTHR21716:SF53">
    <property type="entry name" value="PERMEASE PERM-RELATED"/>
    <property type="match status" value="1"/>
</dbReference>
<reference evidence="9 10" key="1">
    <citation type="submission" date="2017-11" db="EMBL/GenBank/DDBJ databases">
        <title>Infants hospitalized years apart are colonized by the same room-sourced microbial strains.</title>
        <authorList>
            <person name="Brooks B."/>
            <person name="Olm M.R."/>
            <person name="Firek B.A."/>
            <person name="Baker R."/>
            <person name="Thomas B.C."/>
            <person name="Morowitz M.J."/>
            <person name="Banfield J.F."/>
        </authorList>
    </citation>
    <scope>NUCLEOTIDE SEQUENCE [LARGE SCALE GENOMIC DNA]</scope>
    <source>
        <strain evidence="9">S2_009_000_R2_76</strain>
    </source>
</reference>
<dbReference type="PANTHER" id="PTHR21716">
    <property type="entry name" value="TRANSMEMBRANE PROTEIN"/>
    <property type="match status" value="1"/>
</dbReference>
<feature type="transmembrane region" description="Helical" evidence="8">
    <location>
        <begin position="267"/>
        <end position="286"/>
    </location>
</feature>
<evidence type="ECO:0000256" key="6">
    <source>
        <dbReference type="ARBA" id="ARBA00022989"/>
    </source>
</evidence>
<evidence type="ECO:0000313" key="9">
    <source>
        <dbReference type="EMBL" id="PZP51752.1"/>
    </source>
</evidence>
<feature type="transmembrane region" description="Helical" evidence="8">
    <location>
        <begin position="145"/>
        <end position="168"/>
    </location>
</feature>
<keyword evidence="6 8" id="KW-1133">Transmembrane helix</keyword>
<dbReference type="InterPro" id="IPR002549">
    <property type="entry name" value="AI-2E-like"/>
</dbReference>
<keyword evidence="7 8" id="KW-0472">Membrane</keyword>
<dbReference type="GO" id="GO:0005886">
    <property type="term" value="C:plasma membrane"/>
    <property type="evidence" value="ECO:0007669"/>
    <property type="project" value="UniProtKB-SubCell"/>
</dbReference>